<proteinExistence type="predicted"/>
<dbReference type="EMBL" id="CP114040">
    <property type="protein sequence ID" value="WAS89855.1"/>
    <property type="molecule type" value="Genomic_DNA"/>
</dbReference>
<dbReference type="Proteomes" id="UP001164459">
    <property type="component" value="Chromosome"/>
</dbReference>
<evidence type="ECO:0000313" key="2">
    <source>
        <dbReference type="Proteomes" id="UP001164459"/>
    </source>
</evidence>
<organism evidence="1 2">
    <name type="scientific">Nannocystis punicea</name>
    <dbReference type="NCBI Taxonomy" id="2995304"/>
    <lineage>
        <taxon>Bacteria</taxon>
        <taxon>Pseudomonadati</taxon>
        <taxon>Myxococcota</taxon>
        <taxon>Polyangia</taxon>
        <taxon>Nannocystales</taxon>
        <taxon>Nannocystaceae</taxon>
        <taxon>Nannocystis</taxon>
    </lineage>
</organism>
<keyword evidence="2" id="KW-1185">Reference proteome</keyword>
<gene>
    <name evidence="1" type="ORF">O0S08_26990</name>
</gene>
<sequence>MTDSQVTAADLLADGGHFAEPYPDDLDWDDPEAMEPWEDQVHHRFLFHDGGALEYLHYATSNHHAELEVWGGTYRLDGDRLHLVRTHLWSWSSGDWMDEKSYARMDFHPRAMSVTLARDGVGLYFDFDGCIFRPLRACPHIEPMLDDVRFRIDECKARVRSHFATRTDESA</sequence>
<evidence type="ECO:0000313" key="1">
    <source>
        <dbReference type="EMBL" id="WAS89855.1"/>
    </source>
</evidence>
<accession>A0ABY7GSE4</accession>
<name>A0ABY7GSE4_9BACT</name>
<dbReference type="RefSeq" id="WP_269032165.1">
    <property type="nucleotide sequence ID" value="NZ_CP114040.1"/>
</dbReference>
<reference evidence="1" key="1">
    <citation type="submission" date="2022-11" db="EMBL/GenBank/DDBJ databases">
        <title>Minimal conservation of predation-associated metabolite biosynthetic gene clusters underscores biosynthetic potential of Myxococcota including descriptions for ten novel species: Archangium lansinium sp. nov., Myxococcus landrumus sp. nov., Nannocystis bai.</title>
        <authorList>
            <person name="Ahearne A."/>
            <person name="Stevens C."/>
            <person name="Dowd S."/>
        </authorList>
    </citation>
    <scope>NUCLEOTIDE SEQUENCE</scope>
    <source>
        <strain evidence="1">Fl3</strain>
    </source>
</reference>
<protein>
    <submittedName>
        <fullName evidence="1">Uncharacterized protein</fullName>
    </submittedName>
</protein>